<dbReference type="CDD" id="cd00096">
    <property type="entry name" value="Ig"/>
    <property type="match status" value="1"/>
</dbReference>
<dbReference type="CDD" id="cd00104">
    <property type="entry name" value="KAZAL_FS"/>
    <property type="match status" value="1"/>
</dbReference>
<evidence type="ECO:0000313" key="16">
    <source>
        <dbReference type="Proteomes" id="UP000694725"/>
    </source>
</evidence>
<reference evidence="15" key="1">
    <citation type="submission" date="2025-08" db="UniProtKB">
        <authorList>
            <consortium name="Ensembl"/>
        </authorList>
    </citation>
    <scope>IDENTIFICATION</scope>
</reference>
<feature type="region of interest" description="Disordered" evidence="10">
    <location>
        <begin position="1"/>
        <end position="59"/>
    </location>
</feature>
<dbReference type="InterPro" id="IPR015943">
    <property type="entry name" value="WD40/YVTN_repeat-like_dom_sf"/>
</dbReference>
<dbReference type="FunFam" id="2.60.40.10:FF:002358">
    <property type="entry name" value="Follistatin like 4"/>
    <property type="match status" value="1"/>
</dbReference>
<feature type="compositionally biased region" description="Low complexity" evidence="10">
    <location>
        <begin position="1"/>
        <end position="20"/>
    </location>
</feature>
<dbReference type="Ensembl" id="ENSSSCT00065035137.1">
    <property type="protein sequence ID" value="ENSSSCP00065014672.1"/>
    <property type="gene ID" value="ENSSSCG00065026157.1"/>
</dbReference>
<evidence type="ECO:0008006" key="17">
    <source>
        <dbReference type="Google" id="ProtNLM"/>
    </source>
</evidence>
<dbReference type="InterPro" id="IPR018247">
    <property type="entry name" value="EF_Hand_1_Ca_BS"/>
</dbReference>
<dbReference type="Pfam" id="PF13927">
    <property type="entry name" value="Ig_3"/>
    <property type="match status" value="2"/>
</dbReference>
<evidence type="ECO:0000313" key="15">
    <source>
        <dbReference type="Ensembl" id="ENSSSCP00065014672.1"/>
    </source>
</evidence>
<dbReference type="SMART" id="SM00409">
    <property type="entry name" value="IG"/>
    <property type="match status" value="2"/>
</dbReference>
<name>A0A8D1Y3G6_PIG</name>
<feature type="transmembrane region" description="Helical" evidence="11">
    <location>
        <begin position="67"/>
        <end position="85"/>
    </location>
</feature>
<dbReference type="Gene3D" id="2.130.10.10">
    <property type="entry name" value="YVTN repeat-like/Quinoprotein amine dehydrogenase"/>
    <property type="match status" value="1"/>
</dbReference>
<dbReference type="Gene3D" id="1.10.238.10">
    <property type="entry name" value="EF-hand"/>
    <property type="match status" value="1"/>
</dbReference>
<dbReference type="InterPro" id="IPR003599">
    <property type="entry name" value="Ig_sub"/>
</dbReference>
<dbReference type="SUPFAM" id="SSF75011">
    <property type="entry name" value="3-carboxy-cis,cis-mucoante lactonizing enzyme"/>
    <property type="match status" value="1"/>
</dbReference>
<feature type="domain" description="Kazal-like" evidence="14">
    <location>
        <begin position="142"/>
        <end position="196"/>
    </location>
</feature>
<dbReference type="InterPro" id="IPR002350">
    <property type="entry name" value="Kazal_dom"/>
</dbReference>
<keyword evidence="3" id="KW-0479">Metal-binding</keyword>
<dbReference type="FunFam" id="2.60.40.10:FF:000653">
    <property type="entry name" value="Follistatin like 4"/>
    <property type="match status" value="1"/>
</dbReference>
<feature type="domain" description="Ig-like" evidence="13">
    <location>
        <begin position="312"/>
        <end position="399"/>
    </location>
</feature>
<protein>
    <recommendedName>
        <fullName evidence="17">Follistatin like 4</fullName>
    </recommendedName>
</protein>
<evidence type="ECO:0000256" key="6">
    <source>
        <dbReference type="ARBA" id="ARBA00022837"/>
    </source>
</evidence>
<dbReference type="GO" id="GO:0005509">
    <property type="term" value="F:calcium ion binding"/>
    <property type="evidence" value="ECO:0007669"/>
    <property type="project" value="InterPro"/>
</dbReference>
<dbReference type="FunFam" id="3.30.60.30:FF:000007">
    <property type="entry name" value="follistatin-related protein 5 isoform X1"/>
    <property type="match status" value="1"/>
</dbReference>
<dbReference type="GO" id="GO:0005576">
    <property type="term" value="C:extracellular region"/>
    <property type="evidence" value="ECO:0007669"/>
    <property type="project" value="UniProtKB-SubCell"/>
</dbReference>
<dbReference type="PROSITE" id="PS51465">
    <property type="entry name" value="KAZAL_2"/>
    <property type="match status" value="1"/>
</dbReference>
<dbReference type="InterPro" id="IPR036179">
    <property type="entry name" value="Ig-like_dom_sf"/>
</dbReference>
<dbReference type="InterPro" id="IPR050653">
    <property type="entry name" value="Prot_Inhib_GrowthFact_Antg"/>
</dbReference>
<dbReference type="SMART" id="SM00408">
    <property type="entry name" value="IGc2"/>
    <property type="match status" value="2"/>
</dbReference>
<proteinExistence type="predicted"/>
<keyword evidence="11" id="KW-0472">Membrane</keyword>
<dbReference type="CDD" id="cd05736">
    <property type="entry name" value="IgI_2_Follistatin_like"/>
    <property type="match status" value="1"/>
</dbReference>
<feature type="domain" description="EF-hand" evidence="12">
    <location>
        <begin position="235"/>
        <end position="270"/>
    </location>
</feature>
<evidence type="ECO:0000256" key="9">
    <source>
        <dbReference type="ARBA" id="ARBA00023319"/>
    </source>
</evidence>
<keyword evidence="8" id="KW-0325">Glycoprotein</keyword>
<dbReference type="PROSITE" id="PS00018">
    <property type="entry name" value="EF_HAND_1"/>
    <property type="match status" value="2"/>
</dbReference>
<keyword evidence="7" id="KW-1015">Disulfide bond</keyword>
<evidence type="ECO:0000256" key="11">
    <source>
        <dbReference type="SAM" id="Phobius"/>
    </source>
</evidence>
<dbReference type="Gene3D" id="3.30.60.30">
    <property type="match status" value="1"/>
</dbReference>
<evidence type="ECO:0000256" key="7">
    <source>
        <dbReference type="ARBA" id="ARBA00023157"/>
    </source>
</evidence>
<dbReference type="SUPFAM" id="SSF47473">
    <property type="entry name" value="EF-hand"/>
    <property type="match status" value="1"/>
</dbReference>
<dbReference type="PANTHER" id="PTHR10913:SF9">
    <property type="entry name" value="FOLLISTATIN-RELATED PROTEIN 4"/>
    <property type="match status" value="1"/>
</dbReference>
<dbReference type="PANTHER" id="PTHR10913">
    <property type="entry name" value="FOLLISTATIN-RELATED"/>
    <property type="match status" value="1"/>
</dbReference>
<evidence type="ECO:0000256" key="3">
    <source>
        <dbReference type="ARBA" id="ARBA00022723"/>
    </source>
</evidence>
<evidence type="ECO:0000256" key="2">
    <source>
        <dbReference type="ARBA" id="ARBA00022525"/>
    </source>
</evidence>
<keyword evidence="11" id="KW-0812">Transmembrane</keyword>
<dbReference type="InterPro" id="IPR007110">
    <property type="entry name" value="Ig-like_dom"/>
</dbReference>
<dbReference type="InterPro" id="IPR013783">
    <property type="entry name" value="Ig-like_fold"/>
</dbReference>
<keyword evidence="11" id="KW-1133">Transmembrane helix</keyword>
<dbReference type="Pfam" id="PF07648">
    <property type="entry name" value="Kazal_2"/>
    <property type="match status" value="1"/>
</dbReference>
<dbReference type="SMART" id="SM00280">
    <property type="entry name" value="KAZAL"/>
    <property type="match status" value="1"/>
</dbReference>
<evidence type="ECO:0000259" key="13">
    <source>
        <dbReference type="PROSITE" id="PS50835"/>
    </source>
</evidence>
<dbReference type="FunFam" id="1.10.238.10:FF:000317">
    <property type="entry name" value="Follistatin like 4"/>
    <property type="match status" value="1"/>
</dbReference>
<evidence type="ECO:0000256" key="8">
    <source>
        <dbReference type="ARBA" id="ARBA00023180"/>
    </source>
</evidence>
<evidence type="ECO:0000259" key="12">
    <source>
        <dbReference type="PROSITE" id="PS50222"/>
    </source>
</evidence>
<dbReference type="SUPFAM" id="SSF100895">
    <property type="entry name" value="Kazal-type serine protease inhibitors"/>
    <property type="match status" value="1"/>
</dbReference>
<feature type="region of interest" description="Disordered" evidence="10">
    <location>
        <begin position="89"/>
        <end position="109"/>
    </location>
</feature>
<dbReference type="SUPFAM" id="SSF48726">
    <property type="entry name" value="Immunoglobulin"/>
    <property type="match status" value="2"/>
</dbReference>
<dbReference type="InterPro" id="IPR002048">
    <property type="entry name" value="EF_hand_dom"/>
</dbReference>
<dbReference type="PROSITE" id="PS50222">
    <property type="entry name" value="EF_HAND_2"/>
    <property type="match status" value="1"/>
</dbReference>
<dbReference type="PROSITE" id="PS50835">
    <property type="entry name" value="IG_LIKE"/>
    <property type="match status" value="2"/>
</dbReference>
<dbReference type="InterPro" id="IPR011992">
    <property type="entry name" value="EF-hand-dom_pair"/>
</dbReference>
<evidence type="ECO:0000256" key="4">
    <source>
        <dbReference type="ARBA" id="ARBA00022729"/>
    </source>
</evidence>
<comment type="subcellular location">
    <subcellularLocation>
        <location evidence="1">Secreted</location>
    </subcellularLocation>
</comment>
<accession>A0A8D1Y3G6</accession>
<evidence type="ECO:0000256" key="5">
    <source>
        <dbReference type="ARBA" id="ARBA00022737"/>
    </source>
</evidence>
<keyword evidence="5" id="KW-0677">Repeat</keyword>
<evidence type="ECO:0000256" key="10">
    <source>
        <dbReference type="SAM" id="MobiDB-lite"/>
    </source>
</evidence>
<keyword evidence="6" id="KW-0106">Calcium</keyword>
<feature type="domain" description="Ig-like" evidence="13">
    <location>
        <begin position="402"/>
        <end position="487"/>
    </location>
</feature>
<keyword evidence="2" id="KW-0964">Secreted</keyword>
<evidence type="ECO:0000259" key="14">
    <source>
        <dbReference type="PROSITE" id="PS51465"/>
    </source>
</evidence>
<dbReference type="InterPro" id="IPR036058">
    <property type="entry name" value="Kazal_dom_sf"/>
</dbReference>
<evidence type="ECO:0000256" key="1">
    <source>
        <dbReference type="ARBA" id="ARBA00004613"/>
    </source>
</evidence>
<dbReference type="InterPro" id="IPR003598">
    <property type="entry name" value="Ig_sub2"/>
</dbReference>
<dbReference type="Pfam" id="PF13202">
    <property type="entry name" value="EF-hand_5"/>
    <property type="match status" value="1"/>
</dbReference>
<keyword evidence="4" id="KW-0732">Signal</keyword>
<dbReference type="AlphaFoldDB" id="A0A8D1Y3G6"/>
<dbReference type="Proteomes" id="UP000694725">
    <property type="component" value="Unplaced"/>
</dbReference>
<organism evidence="15 16">
    <name type="scientific">Sus scrofa</name>
    <name type="common">Pig</name>
    <dbReference type="NCBI Taxonomy" id="9823"/>
    <lineage>
        <taxon>Eukaryota</taxon>
        <taxon>Metazoa</taxon>
        <taxon>Chordata</taxon>
        <taxon>Craniata</taxon>
        <taxon>Vertebrata</taxon>
        <taxon>Euteleostomi</taxon>
        <taxon>Mammalia</taxon>
        <taxon>Eutheria</taxon>
        <taxon>Laurasiatheria</taxon>
        <taxon>Artiodactyla</taxon>
        <taxon>Suina</taxon>
        <taxon>Suidae</taxon>
        <taxon>Sus</taxon>
    </lineage>
</organism>
<dbReference type="Gene3D" id="2.60.40.10">
    <property type="entry name" value="Immunoglobulins"/>
    <property type="match status" value="2"/>
</dbReference>
<dbReference type="CDD" id="cd00051">
    <property type="entry name" value="EFh"/>
    <property type="match status" value="1"/>
</dbReference>
<sequence>MPQQRAAAARRAGAATASRAPRTRRQPEGPTEGRGAGSPPLARRVRPPGLPLGPGRRRLHTMKPGRFWLHLTLLGASLPAALGWMSPGTSRGLNTGGGESPAEESRSFEVTRRAGLSGHVGLPASCGKMFCSRGSRCTLSRETGEPECQCLEACRPSYMPVCGSDGRVYENHCELHRAACLLGKKIAVSHSKDCFLKGDPCTMADYARLKKVLLALQTRLQPPHEGDSWPDPASQKRFLVESLFKDLDADGDGHLSSSELAQHVLKEQDLQEDFLGCSPGDLLRFDDYNKDGVLTLRELCTAFQVVQLSLAPEERVSVATVTVGLSTVLTCAIRGDLRPPIIWKRNGLALNFLDLEDINDFGEDDSLYITKVTTIHMGNYTCHASGYEQLFQTHVLQVNVPPVIRVYPETQAQEPGVAASLRCHAEGIPMPRITWLKNGMDVSTQMSKQLSLLANGSELHIGSVRYEDTGAYTCIAKNEVGVDEDISSLFIEDSARKTLANILWREEGLGVGNLFYVFSDDGIIILHPVDCEIQRHLKPTEKIFMSYEEICPQGEEGAPQPCQWASAVNVRHRYIYVAQPALSRVLVVDVQAQKVLQSIGVDPLPAKLSYDKSHDQVWVLSWGNVHKSQPSLQVITEASTGQGQHLIRTPFAGMDDFFIPPTNLIINHIRFGFIFNKSDPAVHKVDLETLMLLKTIGLQRHGCLPQAMAHSHLGGYFFIQCRQDSPSVAPAPQLLIDSVTDAVVGPNGHVTGAPHTSPDGRFVVSAAATSPQLHVQEITLRGQIQTLYDLKVGRGISDVAFQRSSTQGNQYYVYASLQAEPDLLFLELSTGKTGLLRGLKEPPGPRRIVRDSGLFGQYLLTPARESLFLINGRQNALRCEVAAVKGGTTVVWVGEV</sequence>
<keyword evidence="9" id="KW-0393">Immunoglobulin domain</keyword>